<evidence type="ECO:0000313" key="1">
    <source>
        <dbReference type="EMBL" id="MDQ0535132.1"/>
    </source>
</evidence>
<proteinExistence type="predicted"/>
<dbReference type="Pfam" id="PF10123">
    <property type="entry name" value="Mu-like_Pro"/>
    <property type="match status" value="1"/>
</dbReference>
<name>A0ABU0MNT4_9PROT</name>
<evidence type="ECO:0000313" key="2">
    <source>
        <dbReference type="Proteomes" id="UP001244552"/>
    </source>
</evidence>
<reference evidence="1 2" key="1">
    <citation type="submission" date="2023-07" db="EMBL/GenBank/DDBJ databases">
        <title>Genomic Encyclopedia of Type Strains, Phase IV (KMG-IV): sequencing the most valuable type-strain genomes for metagenomic binning, comparative biology and taxonomic classification.</title>
        <authorList>
            <person name="Goeker M."/>
        </authorList>
    </citation>
    <scope>NUCLEOTIDE SEQUENCE [LARGE SCALE GENOMIC DNA]</scope>
    <source>
        <strain evidence="1 2">DSM 19922</strain>
    </source>
</reference>
<organism evidence="1 2">
    <name type="scientific">Azospirillum picis</name>
    <dbReference type="NCBI Taxonomy" id="488438"/>
    <lineage>
        <taxon>Bacteria</taxon>
        <taxon>Pseudomonadati</taxon>
        <taxon>Pseudomonadota</taxon>
        <taxon>Alphaproteobacteria</taxon>
        <taxon>Rhodospirillales</taxon>
        <taxon>Azospirillaceae</taxon>
        <taxon>Azospirillum</taxon>
    </lineage>
</organism>
<dbReference type="EMBL" id="JAUSVU010000016">
    <property type="protein sequence ID" value="MDQ0535132.1"/>
    <property type="molecule type" value="Genomic_DNA"/>
</dbReference>
<dbReference type="PIRSF" id="PIRSF016624">
    <property type="entry name" value="Mu_prophg_I"/>
    <property type="match status" value="1"/>
</dbReference>
<sequence>MTIQRSPNLPTIAGEAVATCAFFADLTTADGIVPRRIRLLPTGAVTPNDGREPWTVTDAAAVVAASLATAPHGLLAIDYDHAADLAAPKGGPAPAAGWITSLQVTAEGIQADVDWTEAGARAIAAKEYRFISPSFRHGPDRQVTRIIGAGLTNRPALSDLPALAHQHGTSMDPILAALLEALGLPKTADQTTALAAVTGLKATAASTTALCAAAGLNAGATADQVATAVASLQATAGQVKAIASAAGLAESATPLEIATAVASLKANATAVTLLETQVATLSGRLQALEGDKLAGEVDAAIAAGKFVPAQRAELVALASANKPIFDRLVAGAVPVLLPGEQLGGGAPAGGGLTAEQKAVCAAMGLSEDDFKKSLGTSAGKEG</sequence>
<accession>A0ABU0MNT4</accession>
<gene>
    <name evidence="1" type="ORF">QO018_004010</name>
</gene>
<dbReference type="InterPro" id="IPR012106">
    <property type="entry name" value="Phage_Mu_Gp1"/>
</dbReference>
<keyword evidence="2" id="KW-1185">Reference proteome</keyword>
<dbReference type="Proteomes" id="UP001244552">
    <property type="component" value="Unassembled WGS sequence"/>
</dbReference>
<dbReference type="RefSeq" id="WP_209985216.1">
    <property type="nucleotide sequence ID" value="NZ_JAGINO010000016.1"/>
</dbReference>
<protein>
    <submittedName>
        <fullName evidence="1">Phage I-like protein</fullName>
    </submittedName>
</protein>
<comment type="caution">
    <text evidence="1">The sequence shown here is derived from an EMBL/GenBank/DDBJ whole genome shotgun (WGS) entry which is preliminary data.</text>
</comment>